<comment type="caution">
    <text evidence="2">The sequence shown here is derived from an EMBL/GenBank/DDBJ whole genome shotgun (WGS) entry which is preliminary data.</text>
</comment>
<accession>A0A9W6X315</accession>
<feature type="compositionally biased region" description="Low complexity" evidence="1">
    <location>
        <begin position="155"/>
        <end position="174"/>
    </location>
</feature>
<dbReference type="AlphaFoldDB" id="A0A9W6X315"/>
<feature type="region of interest" description="Disordered" evidence="1">
    <location>
        <begin position="146"/>
        <end position="184"/>
    </location>
</feature>
<evidence type="ECO:0000256" key="1">
    <source>
        <dbReference type="SAM" id="MobiDB-lite"/>
    </source>
</evidence>
<gene>
    <name evidence="2" type="ORF">Pfra01_000612800</name>
</gene>
<feature type="compositionally biased region" description="Acidic residues" evidence="1">
    <location>
        <begin position="175"/>
        <end position="184"/>
    </location>
</feature>
<dbReference type="EMBL" id="BSXT01000514">
    <property type="protein sequence ID" value="GMF29023.1"/>
    <property type="molecule type" value="Genomic_DNA"/>
</dbReference>
<sequence>MGSAGPAPRLPPVDAVVRQSSIREPVMPPLQGRQVVEPDFGLVPDLLAAATLLSSPSVRAPRPLDNDIDFGGITLHEISELLSAESALPLELNTPWGQDVAVVTSETRLITSSSADALLASPGSVPPSPPLPEVLSHVAPVSSRALSSANPIPSPVASPRVVPPVTAASNSGDGDAWDSDDDTDPYAASNLIRASLTISGRSPLPPPPERHPSAGWSNHFDPAADVSVDAEYPIRKQIDHWGEPPHVAFLVEWPCRPCHLSWEWPENLKHVYWCMDQVNAWKAAETDISFNLYYGDNCRGAGLSGKNLCFLYAFQAACHGLGRTGLVN</sequence>
<keyword evidence="3" id="KW-1185">Reference proteome</keyword>
<protein>
    <submittedName>
        <fullName evidence="2">Unnamed protein product</fullName>
    </submittedName>
</protein>
<dbReference type="OrthoDB" id="89881at2759"/>
<organism evidence="2 3">
    <name type="scientific">Phytophthora fragariaefolia</name>
    <dbReference type="NCBI Taxonomy" id="1490495"/>
    <lineage>
        <taxon>Eukaryota</taxon>
        <taxon>Sar</taxon>
        <taxon>Stramenopiles</taxon>
        <taxon>Oomycota</taxon>
        <taxon>Peronosporomycetes</taxon>
        <taxon>Peronosporales</taxon>
        <taxon>Peronosporaceae</taxon>
        <taxon>Phytophthora</taxon>
    </lineage>
</organism>
<proteinExistence type="predicted"/>
<evidence type="ECO:0000313" key="3">
    <source>
        <dbReference type="Proteomes" id="UP001165121"/>
    </source>
</evidence>
<name>A0A9W6X315_9STRA</name>
<dbReference type="Proteomes" id="UP001165121">
    <property type="component" value="Unassembled WGS sequence"/>
</dbReference>
<evidence type="ECO:0000313" key="2">
    <source>
        <dbReference type="EMBL" id="GMF29023.1"/>
    </source>
</evidence>
<reference evidence="2" key="1">
    <citation type="submission" date="2023-04" db="EMBL/GenBank/DDBJ databases">
        <title>Phytophthora fragariaefolia NBRC 109709.</title>
        <authorList>
            <person name="Ichikawa N."/>
            <person name="Sato H."/>
            <person name="Tonouchi N."/>
        </authorList>
    </citation>
    <scope>NUCLEOTIDE SEQUENCE</scope>
    <source>
        <strain evidence="2">NBRC 109709</strain>
    </source>
</reference>